<evidence type="ECO:0000313" key="2">
    <source>
        <dbReference type="Proteomes" id="UP000193218"/>
    </source>
</evidence>
<proteinExistence type="predicted"/>
<evidence type="ECO:0000313" key="1">
    <source>
        <dbReference type="EMBL" id="ORX40048.1"/>
    </source>
</evidence>
<dbReference type="EMBL" id="NBSH01000002">
    <property type="protein sequence ID" value="ORX40048.1"/>
    <property type="molecule type" value="Genomic_DNA"/>
</dbReference>
<organism evidence="1 2">
    <name type="scientific">Kockovaella imperatae</name>
    <dbReference type="NCBI Taxonomy" id="4999"/>
    <lineage>
        <taxon>Eukaryota</taxon>
        <taxon>Fungi</taxon>
        <taxon>Dikarya</taxon>
        <taxon>Basidiomycota</taxon>
        <taxon>Agaricomycotina</taxon>
        <taxon>Tremellomycetes</taxon>
        <taxon>Tremellales</taxon>
        <taxon>Cuniculitremaceae</taxon>
        <taxon>Kockovaella</taxon>
    </lineage>
</organism>
<protein>
    <submittedName>
        <fullName evidence="1">Uncharacterized protein</fullName>
    </submittedName>
</protein>
<accession>A0A1Y1UPR8</accession>
<dbReference type="RefSeq" id="XP_021873833.1">
    <property type="nucleotide sequence ID" value="XM_022012291.1"/>
</dbReference>
<dbReference type="Proteomes" id="UP000193218">
    <property type="component" value="Unassembled WGS sequence"/>
</dbReference>
<sequence length="185" mass="20771">MANGMETQGPALEIELEQTLRVHKPAHKALTIAHSSLRLTNDDCRVLKPNVNGRGALSLDLTLPLPIRGHRRRTSQKRATLHSKIPGFFYLVAHSSCIHHRAVHQSISMNDLFCRSTTQGVIRAKRPQRLSGPLIRPAGVHRQARVRYQCDGSRKIKVTMVSTLEAEGMSTRIQSTMTDKRTRRA</sequence>
<dbReference type="InParanoid" id="A0A1Y1UPR8"/>
<reference evidence="1 2" key="1">
    <citation type="submission" date="2017-03" db="EMBL/GenBank/DDBJ databases">
        <title>Widespread Adenine N6-methylation of Active Genes in Fungi.</title>
        <authorList>
            <consortium name="DOE Joint Genome Institute"/>
            <person name="Mondo S.J."/>
            <person name="Dannebaum R.O."/>
            <person name="Kuo R.C."/>
            <person name="Louie K.B."/>
            <person name="Bewick A.J."/>
            <person name="Labutti K."/>
            <person name="Haridas S."/>
            <person name="Kuo A."/>
            <person name="Salamov A."/>
            <person name="Ahrendt S.R."/>
            <person name="Lau R."/>
            <person name="Bowen B.P."/>
            <person name="Lipzen A."/>
            <person name="Sullivan W."/>
            <person name="Andreopoulos W.B."/>
            <person name="Clum A."/>
            <person name="Lindquist E."/>
            <person name="Daum C."/>
            <person name="Northen T.R."/>
            <person name="Ramamoorthy G."/>
            <person name="Schmitz R.J."/>
            <person name="Gryganskyi A."/>
            <person name="Culley D."/>
            <person name="Magnuson J."/>
            <person name="James T.Y."/>
            <person name="O'Malley M.A."/>
            <person name="Stajich J.E."/>
            <person name="Spatafora J.W."/>
            <person name="Visel A."/>
            <person name="Grigoriev I.V."/>
        </authorList>
    </citation>
    <scope>NUCLEOTIDE SEQUENCE [LARGE SCALE GENOMIC DNA]</scope>
    <source>
        <strain evidence="1 2">NRRL Y-17943</strain>
    </source>
</reference>
<dbReference type="GeneID" id="33554099"/>
<gene>
    <name evidence="1" type="ORF">BD324DRAFT_253772</name>
</gene>
<keyword evidence="2" id="KW-1185">Reference proteome</keyword>
<dbReference type="AlphaFoldDB" id="A0A1Y1UPR8"/>
<comment type="caution">
    <text evidence="1">The sequence shown here is derived from an EMBL/GenBank/DDBJ whole genome shotgun (WGS) entry which is preliminary data.</text>
</comment>
<name>A0A1Y1UPR8_9TREE</name>